<gene>
    <name evidence="1" type="ORF">M0811_03565</name>
</gene>
<keyword evidence="2" id="KW-1185">Reference proteome</keyword>
<organism evidence="1 2">
    <name type="scientific">Anaeramoeba ignava</name>
    <name type="common">Anaerobic marine amoeba</name>
    <dbReference type="NCBI Taxonomy" id="1746090"/>
    <lineage>
        <taxon>Eukaryota</taxon>
        <taxon>Metamonada</taxon>
        <taxon>Anaeramoebidae</taxon>
        <taxon>Anaeramoeba</taxon>
    </lineage>
</organism>
<sequence>MLTTKTQIVSLKLPNDQIVTLTEQCFANAEMIFKETPRISLKEIQEWTDIFDKVTLLGQTKPDVKVLKTPSLLESSLSKLRIGEPHIFYAEYQSVLGNATQILPVRSKIKNIPLRESASQKQWITEHFVSLLLALNTTINRALQRPQVKNDPRFHCSRLFDKFHNIPSFTRVSEQSVASLKFFLAWLELRLESKRILEIKAEIVSDRHVRNIVDCSQTSDVLTRMTQLTNEMKVFKELLLQVVSEVFLYFIKNI</sequence>
<evidence type="ECO:0000313" key="2">
    <source>
        <dbReference type="Proteomes" id="UP001149090"/>
    </source>
</evidence>
<evidence type="ECO:0000313" key="1">
    <source>
        <dbReference type="EMBL" id="KAJ5066232.1"/>
    </source>
</evidence>
<protein>
    <submittedName>
        <fullName evidence="1">Uncharacterized protein</fullName>
    </submittedName>
</protein>
<dbReference type="AlphaFoldDB" id="A0A9Q0L4W7"/>
<dbReference type="EMBL" id="JAPDFW010000147">
    <property type="protein sequence ID" value="KAJ5066232.1"/>
    <property type="molecule type" value="Genomic_DNA"/>
</dbReference>
<dbReference type="Proteomes" id="UP001149090">
    <property type="component" value="Unassembled WGS sequence"/>
</dbReference>
<accession>A0A9Q0L4W7</accession>
<comment type="caution">
    <text evidence="1">The sequence shown here is derived from an EMBL/GenBank/DDBJ whole genome shotgun (WGS) entry which is preliminary data.</text>
</comment>
<name>A0A9Q0L4W7_ANAIG</name>
<proteinExistence type="predicted"/>
<reference evidence="1" key="1">
    <citation type="submission" date="2022-10" db="EMBL/GenBank/DDBJ databases">
        <title>Novel sulphate-reducing endosymbionts in the free-living metamonad Anaeramoeba.</title>
        <authorList>
            <person name="Jerlstrom-Hultqvist J."/>
            <person name="Cepicka I."/>
            <person name="Gallot-Lavallee L."/>
            <person name="Salas-Leiva D."/>
            <person name="Curtis B.A."/>
            <person name="Zahonova K."/>
            <person name="Pipaliya S."/>
            <person name="Dacks J."/>
            <person name="Roger A.J."/>
        </authorList>
    </citation>
    <scope>NUCLEOTIDE SEQUENCE</scope>
    <source>
        <strain evidence="1">BMAN</strain>
    </source>
</reference>